<evidence type="ECO:0000313" key="1">
    <source>
        <dbReference type="EMBL" id="CAL5096183.1"/>
    </source>
</evidence>
<evidence type="ECO:0000313" key="2">
    <source>
        <dbReference type="Proteomes" id="UP001497457"/>
    </source>
</evidence>
<keyword evidence="2" id="KW-1185">Reference proteome</keyword>
<name>A0ABC9GLC0_9POAL</name>
<accession>A0ABC9GLC0</accession>
<organism evidence="1 2">
    <name type="scientific">Urochloa decumbens</name>
    <dbReference type="NCBI Taxonomy" id="240449"/>
    <lineage>
        <taxon>Eukaryota</taxon>
        <taxon>Viridiplantae</taxon>
        <taxon>Streptophyta</taxon>
        <taxon>Embryophyta</taxon>
        <taxon>Tracheophyta</taxon>
        <taxon>Spermatophyta</taxon>
        <taxon>Magnoliopsida</taxon>
        <taxon>Liliopsida</taxon>
        <taxon>Poales</taxon>
        <taxon>Poaceae</taxon>
        <taxon>PACMAD clade</taxon>
        <taxon>Panicoideae</taxon>
        <taxon>Panicodae</taxon>
        <taxon>Paniceae</taxon>
        <taxon>Melinidinae</taxon>
        <taxon>Urochloa</taxon>
    </lineage>
</organism>
<gene>
    <name evidence="1" type="ORF">URODEC1_LOCUS116900</name>
</gene>
<sequence>MGGISSLFGGVSSVVCLLGLEEYRYPSCKSTAMPFFKIPLFDPQ</sequence>
<dbReference type="Proteomes" id="UP001497457">
    <property type="component" value="Chromosome 9rd"/>
</dbReference>
<dbReference type="AlphaFoldDB" id="A0ABC9GLC0"/>
<dbReference type="EMBL" id="OZ075119">
    <property type="protein sequence ID" value="CAL5096183.1"/>
    <property type="molecule type" value="Genomic_DNA"/>
</dbReference>
<reference evidence="2" key="1">
    <citation type="submission" date="2024-06" db="EMBL/GenBank/DDBJ databases">
        <authorList>
            <person name="Ryan C."/>
        </authorList>
    </citation>
    <scope>NUCLEOTIDE SEQUENCE [LARGE SCALE GENOMIC DNA]</scope>
</reference>
<protein>
    <submittedName>
        <fullName evidence="1">Uncharacterized protein</fullName>
    </submittedName>
</protein>
<proteinExistence type="predicted"/>
<reference evidence="1 2" key="2">
    <citation type="submission" date="2024-10" db="EMBL/GenBank/DDBJ databases">
        <authorList>
            <person name="Ryan C."/>
        </authorList>
    </citation>
    <scope>NUCLEOTIDE SEQUENCE [LARGE SCALE GENOMIC DNA]</scope>
</reference>